<keyword evidence="1 4" id="KW-0812">Transmembrane</keyword>
<dbReference type="InterPro" id="IPR020846">
    <property type="entry name" value="MFS_dom"/>
</dbReference>
<evidence type="ECO:0000259" key="5">
    <source>
        <dbReference type="PROSITE" id="PS50850"/>
    </source>
</evidence>
<dbReference type="GO" id="GO:0022857">
    <property type="term" value="F:transmembrane transporter activity"/>
    <property type="evidence" value="ECO:0007669"/>
    <property type="project" value="InterPro"/>
</dbReference>
<dbReference type="AlphaFoldDB" id="A0A376ABY0"/>
<feature type="transmembrane region" description="Helical" evidence="4">
    <location>
        <begin position="172"/>
        <end position="190"/>
    </location>
</feature>
<dbReference type="RefSeq" id="WP_115672385.1">
    <property type="nucleotide sequence ID" value="NZ_UEYP01000019.1"/>
</dbReference>
<feature type="transmembrane region" description="Helical" evidence="4">
    <location>
        <begin position="80"/>
        <end position="98"/>
    </location>
</feature>
<dbReference type="SUPFAM" id="SSF103473">
    <property type="entry name" value="MFS general substrate transporter"/>
    <property type="match status" value="1"/>
</dbReference>
<feature type="transmembrane region" description="Helical" evidence="4">
    <location>
        <begin position="211"/>
        <end position="236"/>
    </location>
</feature>
<gene>
    <name evidence="6" type="ORF">RHIZ70_946</name>
</gene>
<dbReference type="InterPro" id="IPR010645">
    <property type="entry name" value="MFS_4"/>
</dbReference>
<feature type="transmembrane region" description="Helical" evidence="4">
    <location>
        <begin position="334"/>
        <end position="357"/>
    </location>
</feature>
<reference evidence="7" key="1">
    <citation type="submission" date="2018-07" db="EMBL/GenBank/DDBJ databases">
        <authorList>
            <person name="Peiro R."/>
            <person name="Begona"/>
            <person name="Cbmso G."/>
            <person name="Lopez M."/>
            <person name="Gonzalez S."/>
        </authorList>
    </citation>
    <scope>NUCLEOTIDE SEQUENCE [LARGE SCALE GENOMIC DNA]</scope>
</reference>
<sequence length="389" mass="39643">MTTASTDRRHLVSTALAGALAMAAAMGFGRFSFTPILPGMIADLGLSSTEAGIVAAANFTGYLAGAVAGAYGWAAGRERLIGLAALLATAVLLAGMGVTHSVAAFVVLRFLSGVASAFSMIFITSIVLGHAARAGSEAVQSAHFSGVGLGIAASSLMVMLVGLSGFGWRADWLVGAAIAFAVFVVVARLLPRSPIQASQIPREPPIVWSPAVVLTTLSYGLFGFGYVVTATFIVTMARMGNAGATVEFLTWFVTGLAAAASLFAWRPVMLRIGLGGAYLAGLLIEAIGVLASVALPQPAAPLIGGALLGATFMIITAYGLRLGRALSPESQRRALAFMTAAFGIGQILGPLVAGWLAERKGSFSAPSLVAALVLLASAGLILPVLRRLP</sequence>
<evidence type="ECO:0000313" key="7">
    <source>
        <dbReference type="Proteomes" id="UP000254764"/>
    </source>
</evidence>
<organism evidence="6 7">
    <name type="scientific">Ciceribacter selenitireducens ATCC BAA-1503</name>
    <dbReference type="NCBI Taxonomy" id="1336235"/>
    <lineage>
        <taxon>Bacteria</taxon>
        <taxon>Pseudomonadati</taxon>
        <taxon>Pseudomonadota</taxon>
        <taxon>Alphaproteobacteria</taxon>
        <taxon>Hyphomicrobiales</taxon>
        <taxon>Rhizobiaceae</taxon>
        <taxon>Ciceribacter</taxon>
    </lineage>
</organism>
<evidence type="ECO:0000256" key="1">
    <source>
        <dbReference type="ARBA" id="ARBA00022692"/>
    </source>
</evidence>
<keyword evidence="2 4" id="KW-1133">Transmembrane helix</keyword>
<evidence type="ECO:0000313" key="6">
    <source>
        <dbReference type="EMBL" id="SSC65238.1"/>
    </source>
</evidence>
<dbReference type="EMBL" id="UEYP01000019">
    <property type="protein sequence ID" value="SSC65238.1"/>
    <property type="molecule type" value="Genomic_DNA"/>
</dbReference>
<dbReference type="PANTHER" id="PTHR23537">
    <property type="match status" value="1"/>
</dbReference>
<feature type="transmembrane region" description="Helical" evidence="4">
    <location>
        <begin position="51"/>
        <end position="73"/>
    </location>
</feature>
<dbReference type="GO" id="GO:0005886">
    <property type="term" value="C:plasma membrane"/>
    <property type="evidence" value="ECO:0007669"/>
    <property type="project" value="TreeGrafter"/>
</dbReference>
<dbReference type="Pfam" id="PF06779">
    <property type="entry name" value="MFS_4"/>
    <property type="match status" value="1"/>
</dbReference>
<feature type="transmembrane region" description="Helical" evidence="4">
    <location>
        <begin position="248"/>
        <end position="265"/>
    </location>
</feature>
<dbReference type="Proteomes" id="UP000254764">
    <property type="component" value="Unassembled WGS sequence"/>
</dbReference>
<evidence type="ECO:0000256" key="4">
    <source>
        <dbReference type="SAM" id="Phobius"/>
    </source>
</evidence>
<dbReference type="PROSITE" id="PS50850">
    <property type="entry name" value="MFS"/>
    <property type="match status" value="1"/>
</dbReference>
<dbReference type="OrthoDB" id="9797953at2"/>
<feature type="transmembrane region" description="Helical" evidence="4">
    <location>
        <begin position="302"/>
        <end position="322"/>
    </location>
</feature>
<dbReference type="PANTHER" id="PTHR23537:SF1">
    <property type="entry name" value="SUGAR TRANSPORTER"/>
    <property type="match status" value="1"/>
</dbReference>
<dbReference type="Gene3D" id="1.20.1250.20">
    <property type="entry name" value="MFS general substrate transporter like domains"/>
    <property type="match status" value="2"/>
</dbReference>
<dbReference type="InterPro" id="IPR036259">
    <property type="entry name" value="MFS_trans_sf"/>
</dbReference>
<dbReference type="CDD" id="cd06180">
    <property type="entry name" value="MFS_YjiJ"/>
    <property type="match status" value="1"/>
</dbReference>
<keyword evidence="7" id="KW-1185">Reference proteome</keyword>
<protein>
    <recommendedName>
        <fullName evidence="5">Major facilitator superfamily (MFS) profile domain-containing protein</fullName>
    </recommendedName>
</protein>
<feature type="transmembrane region" description="Helical" evidence="4">
    <location>
        <begin position="363"/>
        <end position="385"/>
    </location>
</feature>
<feature type="transmembrane region" description="Helical" evidence="4">
    <location>
        <begin position="144"/>
        <end position="166"/>
    </location>
</feature>
<evidence type="ECO:0000256" key="3">
    <source>
        <dbReference type="ARBA" id="ARBA00023136"/>
    </source>
</evidence>
<accession>A0A376ABY0</accession>
<feature type="transmembrane region" description="Helical" evidence="4">
    <location>
        <begin position="277"/>
        <end position="296"/>
    </location>
</feature>
<name>A0A376ABY0_9HYPH</name>
<proteinExistence type="predicted"/>
<feature type="transmembrane region" description="Helical" evidence="4">
    <location>
        <begin position="110"/>
        <end position="132"/>
    </location>
</feature>
<feature type="domain" description="Major facilitator superfamily (MFS) profile" evidence="5">
    <location>
        <begin position="15"/>
        <end position="389"/>
    </location>
</feature>
<keyword evidence="3 4" id="KW-0472">Membrane</keyword>
<dbReference type="STRING" id="1336235.GCA_000518785_02021"/>
<evidence type="ECO:0000256" key="2">
    <source>
        <dbReference type="ARBA" id="ARBA00022989"/>
    </source>
</evidence>